<evidence type="ECO:0000256" key="5">
    <source>
        <dbReference type="ARBA" id="ARBA00022679"/>
    </source>
</evidence>
<dbReference type="Proteomes" id="UP000311382">
    <property type="component" value="Unassembled WGS sequence"/>
</dbReference>
<feature type="chain" id="PRO_5023148900" description="Mannosyltransferase" evidence="12">
    <location>
        <begin position="23"/>
        <end position="575"/>
    </location>
</feature>
<feature type="transmembrane region" description="Helical" evidence="11">
    <location>
        <begin position="216"/>
        <end position="240"/>
    </location>
</feature>
<dbReference type="OrthoDB" id="10066429at2759"/>
<evidence type="ECO:0000313" key="13">
    <source>
        <dbReference type="EMBL" id="TNY20985.1"/>
    </source>
</evidence>
<feature type="transmembrane region" description="Helical" evidence="11">
    <location>
        <begin position="291"/>
        <end position="312"/>
    </location>
</feature>
<evidence type="ECO:0000256" key="12">
    <source>
        <dbReference type="SAM" id="SignalP"/>
    </source>
</evidence>
<dbReference type="InterPro" id="IPR005599">
    <property type="entry name" value="GPI_mannosylTrfase"/>
</dbReference>
<evidence type="ECO:0000256" key="4">
    <source>
        <dbReference type="ARBA" id="ARBA00022676"/>
    </source>
</evidence>
<dbReference type="GO" id="GO:0005789">
    <property type="term" value="C:endoplasmic reticulum membrane"/>
    <property type="evidence" value="ECO:0007669"/>
    <property type="project" value="UniProtKB-SubCell"/>
</dbReference>
<evidence type="ECO:0000256" key="7">
    <source>
        <dbReference type="ARBA" id="ARBA00022824"/>
    </source>
</evidence>
<evidence type="ECO:0000256" key="3">
    <source>
        <dbReference type="ARBA" id="ARBA00022502"/>
    </source>
</evidence>
<feature type="transmembrane region" description="Helical" evidence="11">
    <location>
        <begin position="357"/>
        <end position="376"/>
    </location>
</feature>
<name>A0A5C5FWG7_9BASI</name>
<protein>
    <recommendedName>
        <fullName evidence="11">Mannosyltransferase</fullName>
        <ecNumber evidence="11">2.4.1.-</ecNumber>
    </recommendedName>
</protein>
<feature type="transmembrane region" description="Helical" evidence="11">
    <location>
        <begin position="333"/>
        <end position="351"/>
    </location>
</feature>
<comment type="subcellular location">
    <subcellularLocation>
        <location evidence="1 11">Endoplasmic reticulum membrane</location>
        <topology evidence="1 11">Multi-pass membrane protein</topology>
    </subcellularLocation>
</comment>
<keyword evidence="9 11" id="KW-0472">Membrane</keyword>
<dbReference type="PANTHER" id="PTHR22760">
    <property type="entry name" value="GLYCOSYLTRANSFERASE"/>
    <property type="match status" value="1"/>
</dbReference>
<keyword evidence="8 11" id="KW-1133">Transmembrane helix</keyword>
<feature type="signal peptide" evidence="12">
    <location>
        <begin position="1"/>
        <end position="22"/>
    </location>
</feature>
<feature type="transmembrane region" description="Helical" evidence="11">
    <location>
        <begin position="123"/>
        <end position="142"/>
    </location>
</feature>
<evidence type="ECO:0000313" key="14">
    <source>
        <dbReference type="Proteomes" id="UP000311382"/>
    </source>
</evidence>
<dbReference type="STRING" id="5288.A0A5C5FWG7"/>
<feature type="transmembrane region" description="Helical" evidence="11">
    <location>
        <begin position="388"/>
        <end position="407"/>
    </location>
</feature>
<dbReference type="AlphaFoldDB" id="A0A5C5FWG7"/>
<evidence type="ECO:0000256" key="11">
    <source>
        <dbReference type="RuleBase" id="RU363075"/>
    </source>
</evidence>
<keyword evidence="7 11" id="KW-0256">Endoplasmic reticulum</keyword>
<keyword evidence="14" id="KW-1185">Reference proteome</keyword>
<feature type="transmembrane region" description="Helical" evidence="11">
    <location>
        <begin position="83"/>
        <end position="102"/>
    </location>
</feature>
<keyword evidence="5 13" id="KW-0808">Transferase</keyword>
<accession>A0A5C5FWG7</accession>
<evidence type="ECO:0000256" key="9">
    <source>
        <dbReference type="ARBA" id="ARBA00023136"/>
    </source>
</evidence>
<organism evidence="13 14">
    <name type="scientific">Rhodotorula diobovata</name>
    <dbReference type="NCBI Taxonomy" id="5288"/>
    <lineage>
        <taxon>Eukaryota</taxon>
        <taxon>Fungi</taxon>
        <taxon>Dikarya</taxon>
        <taxon>Basidiomycota</taxon>
        <taxon>Pucciniomycotina</taxon>
        <taxon>Microbotryomycetes</taxon>
        <taxon>Sporidiobolales</taxon>
        <taxon>Sporidiobolaceae</taxon>
        <taxon>Rhodotorula</taxon>
    </lineage>
</organism>
<dbReference type="GO" id="GO:0000026">
    <property type="term" value="F:alpha-1,2-mannosyltransferase activity"/>
    <property type="evidence" value="ECO:0007669"/>
    <property type="project" value="TreeGrafter"/>
</dbReference>
<proteinExistence type="inferred from homology"/>
<comment type="pathway">
    <text evidence="2">Glycolipid biosynthesis; glycosylphosphatidylinositol-anchor biosynthesis.</text>
</comment>
<dbReference type="EC" id="2.4.1.-" evidence="11"/>
<evidence type="ECO:0000256" key="10">
    <source>
        <dbReference type="ARBA" id="ARBA00038466"/>
    </source>
</evidence>
<comment type="similarity">
    <text evidence="10">Belongs to the glycosyltransferase 22 family. PIGZ subfamily.</text>
</comment>
<sequence>MPQRRRFVASYAALATLRVLVAFTSQSTIHPDEHFQNPEVAAALWFSYSSDGDAPLRTWEWLGDSPCRSVVPVLGSTGRAFQLLRLVLGSCAAALFASQRAVMLLLSFCTEYALWRVSRRSKLSLLLFASSPVTFTLLLRPFSNSVETLLLAAAYLQLGKLGNRPSKVPLVGMGAVLAAGIFTRVTFAMFALPLVLSVVIKLAPQTSTRINDPSSLVRLVLAGSPAVAGFLATSLLHAAIDTAYFHSGEVCLYTALRTLAAPRTLILTPLNLLRYNLSHDNLAEHGLHPRWLHAAVNAPMLFGAGLAIVWSGGADLLRGNKRTGLKRSDSEEMLLHLSCFVVPLGLLSLMPHQEPRFLLPLIVPLALLAPCTSLFPSGSRRAAKARKAVWALWLVHSLIFTALFGYLHQGGLVPATLALNEHLRDSTSRLGAARVVNVVFWRTFMPPRHLLLPLAPEGVPVPAVRITDLAGAPVSTLRSTLATLDHEASPVVLAAPAYAVEAHGLACMSASPSATASTAVDSPAAPTPPSAVKRRCLEQLVPGRRSYGIHVDMDRLGDLAGARWDTAGVGLWMVE</sequence>
<evidence type="ECO:0000256" key="1">
    <source>
        <dbReference type="ARBA" id="ARBA00004477"/>
    </source>
</evidence>
<comment type="caution">
    <text evidence="13">The sequence shown here is derived from an EMBL/GenBank/DDBJ whole genome shotgun (WGS) entry which is preliminary data.</text>
</comment>
<reference evidence="13 14" key="1">
    <citation type="submission" date="2019-03" db="EMBL/GenBank/DDBJ databases">
        <title>Rhodosporidium diobovatum UCD-FST 08-225 genome sequencing, assembly, and annotation.</title>
        <authorList>
            <person name="Fakankun I.U."/>
            <person name="Fristensky B."/>
            <person name="Levin D.B."/>
        </authorList>
    </citation>
    <scope>NUCLEOTIDE SEQUENCE [LARGE SCALE GENOMIC DNA]</scope>
    <source>
        <strain evidence="13 14">UCD-FST 08-225</strain>
    </source>
</reference>
<feature type="transmembrane region" description="Helical" evidence="11">
    <location>
        <begin position="170"/>
        <end position="196"/>
    </location>
</feature>
<dbReference type="EMBL" id="SOZI01000053">
    <property type="protein sequence ID" value="TNY20985.1"/>
    <property type="molecule type" value="Genomic_DNA"/>
</dbReference>
<keyword evidence="6 11" id="KW-0812">Transmembrane</keyword>
<dbReference type="GO" id="GO:0006506">
    <property type="term" value="P:GPI anchor biosynthetic process"/>
    <property type="evidence" value="ECO:0007669"/>
    <property type="project" value="UniProtKB-KW"/>
</dbReference>
<keyword evidence="12" id="KW-0732">Signal</keyword>
<evidence type="ECO:0000256" key="2">
    <source>
        <dbReference type="ARBA" id="ARBA00004687"/>
    </source>
</evidence>
<evidence type="ECO:0000256" key="6">
    <source>
        <dbReference type="ARBA" id="ARBA00022692"/>
    </source>
</evidence>
<gene>
    <name evidence="13" type="ORF">DMC30DRAFT_226973</name>
</gene>
<keyword evidence="3" id="KW-0337">GPI-anchor biosynthesis</keyword>
<dbReference type="Pfam" id="PF03901">
    <property type="entry name" value="Glyco_transf_22"/>
    <property type="match status" value="1"/>
</dbReference>
<keyword evidence="4 11" id="KW-0328">Glycosyltransferase</keyword>
<dbReference type="PANTHER" id="PTHR22760:SF3">
    <property type="entry name" value="GPI MANNOSYLTRANSFERASE 4"/>
    <property type="match status" value="1"/>
</dbReference>
<evidence type="ECO:0000256" key="8">
    <source>
        <dbReference type="ARBA" id="ARBA00022989"/>
    </source>
</evidence>